<dbReference type="SMART" id="SM00568">
    <property type="entry name" value="GRAM"/>
    <property type="match status" value="1"/>
</dbReference>
<dbReference type="Pfam" id="PF03456">
    <property type="entry name" value="uDENN"/>
    <property type="match status" value="1"/>
</dbReference>
<dbReference type="Pfam" id="PF02893">
    <property type="entry name" value="GRAM"/>
    <property type="match status" value="1"/>
</dbReference>
<dbReference type="CDD" id="cd13208">
    <property type="entry name" value="PH-GRAM_MTMR5_MTMR13"/>
    <property type="match status" value="1"/>
</dbReference>
<comment type="similarity">
    <text evidence="1">Belongs to the protein-tyrosine phosphatase family. Non-receptor class myotubularin subfamily.</text>
</comment>
<dbReference type="InterPro" id="IPR043153">
    <property type="entry name" value="DENN_C"/>
</dbReference>
<dbReference type="InterPro" id="IPR005113">
    <property type="entry name" value="uDENN_dom"/>
</dbReference>
<evidence type="ECO:0000259" key="7">
    <source>
        <dbReference type="PROSITE" id="PS50081"/>
    </source>
</evidence>
<evidence type="ECO:0000259" key="8">
    <source>
        <dbReference type="PROSITE" id="PS50211"/>
    </source>
</evidence>
<dbReference type="SUPFAM" id="SSF50729">
    <property type="entry name" value="PH domain-like"/>
    <property type="match status" value="2"/>
</dbReference>
<dbReference type="SMART" id="SM00233">
    <property type="entry name" value="PH"/>
    <property type="match status" value="1"/>
</dbReference>
<dbReference type="Gene3D" id="3.30.60.20">
    <property type="match status" value="1"/>
</dbReference>
<proteinExistence type="inferred from homology"/>
<keyword evidence="3" id="KW-0479">Metal-binding</keyword>
<dbReference type="InterPro" id="IPR010569">
    <property type="entry name" value="Myotubularin-like_Pase_dom"/>
</dbReference>
<evidence type="ECO:0000256" key="5">
    <source>
        <dbReference type="SAM" id="MobiDB-lite"/>
    </source>
</evidence>
<dbReference type="CDD" id="cd14534">
    <property type="entry name" value="PTP-MTMR5-like"/>
    <property type="match status" value="1"/>
</dbReference>
<feature type="region of interest" description="Disordered" evidence="5">
    <location>
        <begin position="1119"/>
        <end position="1187"/>
    </location>
</feature>
<dbReference type="SMART" id="SM00109">
    <property type="entry name" value="C1"/>
    <property type="match status" value="1"/>
</dbReference>
<dbReference type="GO" id="GO:0005085">
    <property type="term" value="F:guanyl-nucleotide exchange factor activity"/>
    <property type="evidence" value="ECO:0007669"/>
    <property type="project" value="TreeGrafter"/>
</dbReference>
<dbReference type="InterPro" id="IPR004182">
    <property type="entry name" value="GRAM"/>
</dbReference>
<dbReference type="PROSITE" id="PS00479">
    <property type="entry name" value="ZF_DAG_PE_1"/>
    <property type="match status" value="1"/>
</dbReference>
<dbReference type="InterPro" id="IPR030564">
    <property type="entry name" value="Myotubularin"/>
</dbReference>
<dbReference type="PANTHER" id="PTHR10807">
    <property type="entry name" value="MYOTUBULARIN-RELATED"/>
    <property type="match status" value="1"/>
</dbReference>
<dbReference type="InterPro" id="IPR022096">
    <property type="entry name" value="SBF1/SBF2"/>
</dbReference>
<dbReference type="SMART" id="SM00801">
    <property type="entry name" value="dDENN"/>
    <property type="match status" value="1"/>
</dbReference>
<evidence type="ECO:0000259" key="9">
    <source>
        <dbReference type="PROSITE" id="PS51339"/>
    </source>
</evidence>
<dbReference type="InterPro" id="IPR046349">
    <property type="entry name" value="C1-like_sf"/>
</dbReference>
<dbReference type="InterPro" id="IPR037516">
    <property type="entry name" value="Tripartite_DENN"/>
</dbReference>
<dbReference type="Gene3D" id="3.30.450.200">
    <property type="match status" value="1"/>
</dbReference>
<dbReference type="PROSITE" id="PS51339">
    <property type="entry name" value="PPASE_MYOTUBULARIN"/>
    <property type="match status" value="1"/>
</dbReference>
<reference evidence="10" key="1">
    <citation type="journal article" date="2016" name="Ticks Tick Borne Dis.">
        <title>De novo assembly and annotation of the salivary gland transcriptome of Rhipicephalus appendiculatus male and female ticks during blood feeding.</title>
        <authorList>
            <person name="de Castro M.H."/>
            <person name="de Klerk D."/>
            <person name="Pienaar R."/>
            <person name="Latif A.A."/>
            <person name="Rees D.J."/>
            <person name="Mans B.J."/>
        </authorList>
    </citation>
    <scope>NUCLEOTIDE SEQUENCE</scope>
    <source>
        <tissue evidence="10">Salivary glands</tissue>
    </source>
</reference>
<dbReference type="SUPFAM" id="SSF57889">
    <property type="entry name" value="Cysteine-rich domain"/>
    <property type="match status" value="1"/>
</dbReference>
<feature type="compositionally biased region" description="Low complexity" evidence="5">
    <location>
        <begin position="755"/>
        <end position="766"/>
    </location>
</feature>
<dbReference type="Pfam" id="PF06602">
    <property type="entry name" value="Myotub-related"/>
    <property type="match status" value="1"/>
</dbReference>
<dbReference type="Pfam" id="PF00169">
    <property type="entry name" value="PH"/>
    <property type="match status" value="1"/>
</dbReference>
<evidence type="ECO:0000259" key="6">
    <source>
        <dbReference type="PROSITE" id="PS50003"/>
    </source>
</evidence>
<dbReference type="PROSITE" id="PS50211">
    <property type="entry name" value="DENN"/>
    <property type="match status" value="1"/>
</dbReference>
<evidence type="ECO:0000256" key="1">
    <source>
        <dbReference type="ARBA" id="ARBA00007471"/>
    </source>
</evidence>
<dbReference type="PROSITE" id="PS50081">
    <property type="entry name" value="ZF_DAG_PE_2"/>
    <property type="match status" value="1"/>
</dbReference>
<feature type="compositionally biased region" description="Polar residues" evidence="5">
    <location>
        <begin position="717"/>
        <end position="735"/>
    </location>
</feature>
<accession>A0A131YTC2</accession>
<sequence>MSRLADYFVVVGFDHEKERSGLSCGRIEQRFPEEDWKDTPFIEGIESFCQPQGWALVTARRQPNFFVAVLTDIDAQRHYCACLAFNEPVALTPAALQRRRPDEEDEDDEQDELAATAAGLNGGGTGTLVQHHSLMYAPKCLVLVSRLDCVPAFKNCLGIIYTVYIDNLPVQIETLVGNILGCVQVPAPGGPQVRFSIGAGDRQALQPPLSALLPITSCIVYELFQQLGIHNVVTLFCAAMTELKILFYSRSYCRLNDACSALTSLMFPFKYSHVYIPLLPATLIEFLSTPTPFIMGVHSSLRSEVAELLDVLLVDLDGGSVLVPECVTVSTLPEPLHTQLYTQLCMVLRPELMSADDAFPPQPPAPSQAAMLDKEIRAIFLRIFAQLFQGYRSCLTVVRIHPRPFITFHKAAFLGQRGFIESEFVTKLLDCMFFNTFVAERGPPYRVCDIFDELYASMNDLLRTEARDPDLTLHHIRQLAQQLYLNENPNPQPYVEKIPKPTEGAFTRIHQPPFPTLDRELVKSIMETGLSRNHLGSKLSSLRPQLPRIVPAGPPMSQVCSQDPRALVNNSARRLEVLCNCINYIFDNKISDARKAMPAVLRALKNKAARLALTRELQHHVTGNKAVLEHQQFDLVVRLINCALQDDSALDEHGVAAGILPLSHAFCRKLCTGVMQFAYTCIQEHAVWGQLQFWEAAFYQDVQRDIRALYLPVSSSPQHSNSALPNGQPNKNASPPLSPRENKDYPMSWSRQENSRNNFDSSSRRSATLIKPPEPNALEICAEQMRLQQSGQLSKEETEELSSREESTVYSQAIHYANRMAALRVPLDASRRAAPADVAADGRSNSNSIVTNSVAETDSACDGESGFGEEEAWEAVGAGVTKLVGRFVDKVCHESGVTEEHVRALHQMVPGVVAIQQEMLEAVHRESKRLPPIPKPKMLVPGLLQGEELAMEGLRCYLIPDGREEGTGAPTLGGPTLLPAEGAIFLTNYRVIFKGSPLDPYACEQTVVRSFPVSTLTKEKKIAVQYLQHLEQVLPEGLQLRSNTFQLMKVAFEDEVTSESIEAFRKLLGRAHCPPHLFQLFAFSGHMATPPTPLHKKEKHATLTGKAKRQLLKTAMRAGFKPRPSSRKQKYVVQGPMAARTLPTGARPPYDHEAPDRPLTFLQDDDASDDAESMPPPPLPAVPHLPHRSLEKMGDTVYSRDWQRLHLGALGANSTMSRGRPEGFRISSVNMGYTVCRSYPALVVVPQSVPDDSIRKLSRCYRHARFPSVCWRHPGTKALLIRASGFHGKGVMGMLKGHPTTSSTVSETSSSIEQEKLVAALVRASPLSQPSRASPGVHDSSLSISSLVLDGAHDNFPTLTPETARRSHNPFQKAVNSLRSSGGKSGKQITDSFQMFMNLNRGLLPSQKSRWGSLKDRRHGSTGSLTPEFALRASRMAEGGSQEGVHTLHKVALYIFGEKSQIKGIKPETYANCDLIPVEYPEVRQVKASFKKLLRACCPSAPPASPELSFYKMVEGSEWLNQLQCILQLSGAAVDLIDVQGSSVMLCLEDGWDFTCQVVSIAQLCLDPYYRTYEGFRVLIEKEWLAFGHRFSYRGNQTTAAAASGFAPIFLQFLDVVHQLLRQFPMSFEFNDLFLRFLAYHHVSCRFRTFLLDSELERIELGWTPSPSGASSLHRSGRNVAAALASAESGSDEESAAAAASTSARASAAPSFWEYADRLWCKSSAFYNFWYAANLEDEVLRPYSNLSNLEVWDYYLEETLCHGPIYDPELVVLERGPKIVPEPMPPQRPGGSSANTSNAPSRRILYPCYDDAGDAEVDVFTQLLEALHDQEAALGHLPQKWHVLWNKLDVPVVDTLVRQLSFSTEFVRAHGRALHKRSTIEFLVRGKMAGGALEATGGTPGATPAVPPQAYPHRFDRCSYSTPTYCDLCSSILWGLVKTGMHCVDCGYNCHERCLPQVPKNCTKYKSVVPDPGSTALNKGPSAESASITSGMHSTSQYYDQFSSNCPENRTHEGYLFKRGALLKGWKQRWFVLDSTKHQLRYYDAVEDSHCKGLIDLSEVISVTPSLLIQGAPKRADEKSFFDVKTSKRMYNFMAADASAAQEWIEKIQSCLQ</sequence>
<dbReference type="GO" id="GO:0016020">
    <property type="term" value="C:membrane"/>
    <property type="evidence" value="ECO:0007669"/>
    <property type="project" value="TreeGrafter"/>
</dbReference>
<organism evidence="10">
    <name type="scientific">Rhipicephalus appendiculatus</name>
    <name type="common">Brown ear tick</name>
    <dbReference type="NCBI Taxonomy" id="34631"/>
    <lineage>
        <taxon>Eukaryota</taxon>
        <taxon>Metazoa</taxon>
        <taxon>Ecdysozoa</taxon>
        <taxon>Arthropoda</taxon>
        <taxon>Chelicerata</taxon>
        <taxon>Arachnida</taxon>
        <taxon>Acari</taxon>
        <taxon>Parasitiformes</taxon>
        <taxon>Ixodida</taxon>
        <taxon>Ixodoidea</taxon>
        <taxon>Ixodidae</taxon>
        <taxon>Rhipicephalinae</taxon>
        <taxon>Rhipicephalus</taxon>
        <taxon>Rhipicephalus</taxon>
    </lineage>
</organism>
<dbReference type="InterPro" id="IPR001849">
    <property type="entry name" value="PH_domain"/>
</dbReference>
<dbReference type="Pfam" id="PF12335">
    <property type="entry name" value="SBF2"/>
    <property type="match status" value="1"/>
</dbReference>
<feature type="domain" description="Phorbol-ester/DAG-type" evidence="7">
    <location>
        <begin position="1912"/>
        <end position="1962"/>
    </location>
</feature>
<feature type="domain" description="UDENN" evidence="8">
    <location>
        <begin position="6"/>
        <end position="448"/>
    </location>
</feature>
<dbReference type="InterPro" id="IPR011993">
    <property type="entry name" value="PH-like_dom_sf"/>
</dbReference>
<dbReference type="SUPFAM" id="SSF52799">
    <property type="entry name" value="(Phosphotyrosine protein) phosphatases II"/>
    <property type="match status" value="1"/>
</dbReference>
<dbReference type="PROSITE" id="PS50003">
    <property type="entry name" value="PH_DOMAIN"/>
    <property type="match status" value="1"/>
</dbReference>
<keyword evidence="2" id="KW-0597">Phosphoprotein</keyword>
<dbReference type="Pfam" id="PF00130">
    <property type="entry name" value="C1_1"/>
    <property type="match status" value="1"/>
</dbReference>
<dbReference type="PANTHER" id="PTHR10807:SF109">
    <property type="entry name" value="SET DOMAIN BINDING FACTOR, ISOFORM A"/>
    <property type="match status" value="1"/>
</dbReference>
<feature type="domain" description="Myotubularin phosphatase" evidence="9">
    <location>
        <begin position="1194"/>
        <end position="1756"/>
    </location>
</feature>
<name>A0A131YTC2_RHIAP</name>
<dbReference type="InterPro" id="IPR002219">
    <property type="entry name" value="PKC_DAG/PE"/>
</dbReference>
<dbReference type="GO" id="GO:0005737">
    <property type="term" value="C:cytoplasm"/>
    <property type="evidence" value="ECO:0007669"/>
    <property type="project" value="TreeGrafter"/>
</dbReference>
<feature type="domain" description="PH" evidence="6">
    <location>
        <begin position="2009"/>
        <end position="2113"/>
    </location>
</feature>
<feature type="compositionally biased region" description="Acidic residues" evidence="5">
    <location>
        <begin position="1163"/>
        <end position="1172"/>
    </location>
</feature>
<evidence type="ECO:0000313" key="10">
    <source>
        <dbReference type="EMBL" id="JAP82473.1"/>
    </source>
</evidence>
<dbReference type="InterPro" id="IPR001194">
    <property type="entry name" value="cDENN_dom"/>
</dbReference>
<feature type="region of interest" description="Disordered" evidence="5">
    <location>
        <begin position="717"/>
        <end position="773"/>
    </location>
</feature>
<dbReference type="GO" id="GO:0046872">
    <property type="term" value="F:metal ion binding"/>
    <property type="evidence" value="ECO:0007669"/>
    <property type="project" value="UniProtKB-KW"/>
</dbReference>
<dbReference type="Gene3D" id="3.40.50.11500">
    <property type="match status" value="1"/>
</dbReference>
<feature type="compositionally biased region" description="Pro residues" evidence="5">
    <location>
        <begin position="1174"/>
        <end position="1183"/>
    </location>
</feature>
<evidence type="ECO:0000256" key="3">
    <source>
        <dbReference type="ARBA" id="ARBA00022723"/>
    </source>
</evidence>
<dbReference type="SMART" id="SM00800">
    <property type="entry name" value="uDENN"/>
    <property type="match status" value="1"/>
</dbReference>
<evidence type="ECO:0000256" key="2">
    <source>
        <dbReference type="ARBA" id="ARBA00022553"/>
    </source>
</evidence>
<evidence type="ECO:0000256" key="4">
    <source>
        <dbReference type="ARBA" id="ARBA00022833"/>
    </source>
</evidence>
<protein>
    <submittedName>
        <fullName evidence="10">Phosphatidylinositol 3-phosphate 3-phosphatase myotubularin mtm1</fullName>
    </submittedName>
</protein>
<dbReference type="EMBL" id="GEDV01006084">
    <property type="protein sequence ID" value="JAP82473.1"/>
    <property type="molecule type" value="Transcribed_RNA"/>
</dbReference>
<dbReference type="SMART" id="SM00799">
    <property type="entry name" value="DENN"/>
    <property type="match status" value="1"/>
</dbReference>
<dbReference type="FunFam" id="2.30.29.30:FF:000286">
    <property type="entry name" value="PH-protein kinase domain containing protein"/>
    <property type="match status" value="1"/>
</dbReference>
<dbReference type="CDD" id="cd01235">
    <property type="entry name" value="PH_Sbf1_hMTMR5"/>
    <property type="match status" value="1"/>
</dbReference>
<dbReference type="InterPro" id="IPR005112">
    <property type="entry name" value="dDENN_dom"/>
</dbReference>
<dbReference type="InterPro" id="IPR029021">
    <property type="entry name" value="Prot-tyrosine_phosphatase-like"/>
</dbReference>
<dbReference type="Pfam" id="PF02141">
    <property type="entry name" value="DENN"/>
    <property type="match status" value="1"/>
</dbReference>
<dbReference type="CDD" id="cd20827">
    <property type="entry name" value="C1_Sbf-like"/>
    <property type="match status" value="1"/>
</dbReference>
<dbReference type="FunFam" id="3.40.50.11500:FF:000006">
    <property type="entry name" value="SET binding factor 2"/>
    <property type="match status" value="1"/>
</dbReference>
<dbReference type="Gene3D" id="2.30.29.30">
    <property type="entry name" value="Pleckstrin-homology domain (PH domain)/Phosphotyrosine-binding domain (PTB)"/>
    <property type="match status" value="1"/>
</dbReference>
<keyword evidence="4" id="KW-0862">Zinc</keyword>